<dbReference type="EMBL" id="CP071794">
    <property type="protein sequence ID" value="QTD54517.1"/>
    <property type="molecule type" value="Genomic_DNA"/>
</dbReference>
<name>A0ABX7T177_9SPHN</name>
<dbReference type="PANTHER" id="PTHR30443">
    <property type="entry name" value="INNER MEMBRANE PROTEIN"/>
    <property type="match status" value="1"/>
</dbReference>
<sequence>MNKSRYLNIFGTLMRNQLKLLLILSSVLLGGIEVVRRVETLTNPDIQIPGLAAYGLLFLLCVISVVGTGFFVRAWLRWPLAIAFAGASWLVDGYQWVVGDFMTYDGFVTMTQSTGDLGSAFDQQTAIMLMAAGKSAFLLFGIGLRPTSPIPWAGRIAKLVAFPFLALLVTLLYFRGGEGASGLPSGHSGLSFSILQGYELIRYPDGERKAVTLPKGTAKPSGDVVLIIDESIAGAYLDINDPNGVYSGLNRSASPVPIHNFGLAASIAHCSVGSNMSLRYGGTRANYLDMARSGPAIWSYARTAGLETIYIDAQRTGGIYQNQMNDAERQEIDHWDQFDNVPVIDRDQAVADRLTRYLGDGKAQFILINKVGAHFPVNDKFPDSHARYKPMLERRQYADVTDMAAPDALYGRDGNWVLYRNSYRNTLTWNVGGFFDRLFDQAKLTGATIIYTADHGQHLHEQPDSGAATHCTPNPEIEEGVVPLVVIGGSGIGDKSWEQAAKARHDGMSHYRIFPTLLSLMGYEQQAIKAVYGPDLLSPEADPFTFNIRYNARLGSSPIWKHIPVEDVARPPVSDHVDGARSTE</sequence>
<dbReference type="Gene3D" id="3.40.720.10">
    <property type="entry name" value="Alkaline Phosphatase, subunit A"/>
    <property type="match status" value="1"/>
</dbReference>
<organism evidence="3 4">
    <name type="scientific">Parasphingorhabdus cellanae</name>
    <dbReference type="NCBI Taxonomy" id="2806553"/>
    <lineage>
        <taxon>Bacteria</taxon>
        <taxon>Pseudomonadati</taxon>
        <taxon>Pseudomonadota</taxon>
        <taxon>Alphaproteobacteria</taxon>
        <taxon>Sphingomonadales</taxon>
        <taxon>Sphingomonadaceae</taxon>
        <taxon>Parasphingorhabdus</taxon>
    </lineage>
</organism>
<keyword evidence="1" id="KW-0472">Membrane</keyword>
<gene>
    <name evidence="3" type="ORF">J4G78_09450</name>
</gene>
<dbReference type="PANTHER" id="PTHR30443:SF0">
    <property type="entry name" value="PHOSPHOETHANOLAMINE TRANSFERASE EPTA"/>
    <property type="match status" value="1"/>
</dbReference>
<feature type="domain" description="Sulfatase N-terminal" evidence="2">
    <location>
        <begin position="295"/>
        <end position="523"/>
    </location>
</feature>
<evidence type="ECO:0000259" key="2">
    <source>
        <dbReference type="Pfam" id="PF00884"/>
    </source>
</evidence>
<dbReference type="RefSeq" id="WP_207986351.1">
    <property type="nucleotide sequence ID" value="NZ_CP071794.1"/>
</dbReference>
<protein>
    <submittedName>
        <fullName evidence="3">Sulfatase-like hydrolase/transferase</fullName>
    </submittedName>
</protein>
<dbReference type="Pfam" id="PF00884">
    <property type="entry name" value="Sulfatase"/>
    <property type="match status" value="1"/>
</dbReference>
<dbReference type="Proteomes" id="UP000663923">
    <property type="component" value="Chromosome"/>
</dbReference>
<feature type="transmembrane region" description="Helical" evidence="1">
    <location>
        <begin position="126"/>
        <end position="144"/>
    </location>
</feature>
<feature type="transmembrane region" description="Helical" evidence="1">
    <location>
        <begin position="53"/>
        <end position="72"/>
    </location>
</feature>
<evidence type="ECO:0000313" key="4">
    <source>
        <dbReference type="Proteomes" id="UP000663923"/>
    </source>
</evidence>
<feature type="transmembrane region" description="Helical" evidence="1">
    <location>
        <begin position="156"/>
        <end position="174"/>
    </location>
</feature>
<dbReference type="SUPFAM" id="SSF53649">
    <property type="entry name" value="Alkaline phosphatase-like"/>
    <property type="match status" value="1"/>
</dbReference>
<reference evidence="3 4" key="1">
    <citation type="submission" date="2021-03" db="EMBL/GenBank/DDBJ databases">
        <title>Complete genome of Parasphingorhabdus_sp.JHSY0214.</title>
        <authorList>
            <person name="Yoo J.H."/>
            <person name="Bae J.W."/>
        </authorList>
    </citation>
    <scope>NUCLEOTIDE SEQUENCE [LARGE SCALE GENOMIC DNA]</scope>
    <source>
        <strain evidence="3 4">JHSY0214</strain>
    </source>
</reference>
<keyword evidence="4" id="KW-1185">Reference proteome</keyword>
<accession>A0ABX7T177</accession>
<dbReference type="InterPro" id="IPR000917">
    <property type="entry name" value="Sulfatase_N"/>
</dbReference>
<keyword evidence="1" id="KW-1133">Transmembrane helix</keyword>
<dbReference type="InterPro" id="IPR040423">
    <property type="entry name" value="PEA_transferase"/>
</dbReference>
<feature type="transmembrane region" description="Helical" evidence="1">
    <location>
        <begin position="79"/>
        <end position="97"/>
    </location>
</feature>
<keyword evidence="1" id="KW-0812">Transmembrane</keyword>
<evidence type="ECO:0000256" key="1">
    <source>
        <dbReference type="SAM" id="Phobius"/>
    </source>
</evidence>
<proteinExistence type="predicted"/>
<dbReference type="InterPro" id="IPR017850">
    <property type="entry name" value="Alkaline_phosphatase_core_sf"/>
</dbReference>
<evidence type="ECO:0000313" key="3">
    <source>
        <dbReference type="EMBL" id="QTD54517.1"/>
    </source>
</evidence>